<comment type="caution">
    <text evidence="1">The sequence shown here is derived from an EMBL/GenBank/DDBJ whole genome shotgun (WGS) entry which is preliminary data.</text>
</comment>
<dbReference type="Proteomes" id="UP001054837">
    <property type="component" value="Unassembled WGS sequence"/>
</dbReference>
<sequence length="142" mass="16503">MDDEKEGNKNYLISYSGMDKRRDDEKMEGRRHQLDVVLRTIEPFSSLPFIGRNCPPKHKIELDIVCLFPFLFLSFQIHLLLSAPSNFNISLNTVFSLFKDSMDNRRDDEKMEAGTTTPPTGCRFENHGTFFFASVHWEELPP</sequence>
<dbReference type="AlphaFoldDB" id="A0AAV4UEA5"/>
<accession>A0AAV4UEA5</accession>
<keyword evidence="2" id="KW-1185">Reference proteome</keyword>
<organism evidence="1 2">
    <name type="scientific">Caerostris darwini</name>
    <dbReference type="NCBI Taxonomy" id="1538125"/>
    <lineage>
        <taxon>Eukaryota</taxon>
        <taxon>Metazoa</taxon>
        <taxon>Ecdysozoa</taxon>
        <taxon>Arthropoda</taxon>
        <taxon>Chelicerata</taxon>
        <taxon>Arachnida</taxon>
        <taxon>Araneae</taxon>
        <taxon>Araneomorphae</taxon>
        <taxon>Entelegynae</taxon>
        <taxon>Araneoidea</taxon>
        <taxon>Araneidae</taxon>
        <taxon>Caerostris</taxon>
    </lineage>
</organism>
<evidence type="ECO:0000313" key="1">
    <source>
        <dbReference type="EMBL" id="GIY56108.1"/>
    </source>
</evidence>
<evidence type="ECO:0000313" key="2">
    <source>
        <dbReference type="Proteomes" id="UP001054837"/>
    </source>
</evidence>
<protein>
    <submittedName>
        <fullName evidence="1">Uncharacterized protein</fullName>
    </submittedName>
</protein>
<dbReference type="EMBL" id="BPLQ01011162">
    <property type="protein sequence ID" value="GIY56108.1"/>
    <property type="molecule type" value="Genomic_DNA"/>
</dbReference>
<name>A0AAV4UEA5_9ARAC</name>
<proteinExistence type="predicted"/>
<reference evidence="1 2" key="1">
    <citation type="submission" date="2021-06" db="EMBL/GenBank/DDBJ databases">
        <title>Caerostris darwini draft genome.</title>
        <authorList>
            <person name="Kono N."/>
            <person name="Arakawa K."/>
        </authorList>
    </citation>
    <scope>NUCLEOTIDE SEQUENCE [LARGE SCALE GENOMIC DNA]</scope>
</reference>
<gene>
    <name evidence="1" type="ORF">CDAR_250441</name>
</gene>